<comment type="caution">
    <text evidence="1">The sequence shown here is derived from an EMBL/GenBank/DDBJ whole genome shotgun (WGS) entry which is preliminary data.</text>
</comment>
<evidence type="ECO:0000313" key="2">
    <source>
        <dbReference type="Proteomes" id="UP001638806"/>
    </source>
</evidence>
<gene>
    <name evidence="1" type="ORF">ACCO45_003572</name>
</gene>
<name>A0ACC4E1N6_PURLI</name>
<protein>
    <submittedName>
        <fullName evidence="1">Uncharacterized protein</fullName>
    </submittedName>
</protein>
<organism evidence="1 2">
    <name type="scientific">Purpureocillium lilacinum</name>
    <name type="common">Paecilomyces lilacinus</name>
    <dbReference type="NCBI Taxonomy" id="33203"/>
    <lineage>
        <taxon>Eukaryota</taxon>
        <taxon>Fungi</taxon>
        <taxon>Dikarya</taxon>
        <taxon>Ascomycota</taxon>
        <taxon>Pezizomycotina</taxon>
        <taxon>Sordariomycetes</taxon>
        <taxon>Hypocreomycetidae</taxon>
        <taxon>Hypocreales</taxon>
        <taxon>Ophiocordycipitaceae</taxon>
        <taxon>Purpureocillium</taxon>
    </lineage>
</organism>
<reference evidence="1" key="1">
    <citation type="submission" date="2024-12" db="EMBL/GenBank/DDBJ databases">
        <title>Comparative genomics and development of molecular markers within Purpureocillium lilacinum and among Purpureocillium species.</title>
        <authorList>
            <person name="Yeh Z.-Y."/>
            <person name="Ni N.-T."/>
            <person name="Lo P.-H."/>
            <person name="Mushyakhwo K."/>
            <person name="Lin C.-F."/>
            <person name="Nai Y.-S."/>
        </authorList>
    </citation>
    <scope>NUCLEOTIDE SEQUENCE</scope>
    <source>
        <strain evidence="1">NCHU-NPUST-175</strain>
    </source>
</reference>
<keyword evidence="2" id="KW-1185">Reference proteome</keyword>
<accession>A0ACC4E1N6</accession>
<dbReference type="Proteomes" id="UP001638806">
    <property type="component" value="Unassembled WGS sequence"/>
</dbReference>
<evidence type="ECO:0000313" key="1">
    <source>
        <dbReference type="EMBL" id="KAL3962049.1"/>
    </source>
</evidence>
<dbReference type="EMBL" id="JBGNUJ010000003">
    <property type="protein sequence ID" value="KAL3962049.1"/>
    <property type="molecule type" value="Genomic_DNA"/>
</dbReference>
<proteinExistence type="predicted"/>
<sequence>MVLDTLRDDAPVQEEAPREIVEDIPAVEGDSRDQPASDDWFDDFSVPKSQVSVTKSKKKKGKKGVEAPPVRTATTQEPAATEEASAKDIDAIEQPSLDAMEDMTGGTADDEATQSGANAFDDVWESDPRLPGNSARAQDMSAFASDEFPVQRKASEGSSRDVPATPTKDNSRARSSSGDGDAAAAAGALSGGVALLAERFGGGKKKKKGKQSKIVDKRQQQEGDLFDDPALWEGADKKSLQADKGAIMGDSIAGGNVEVGEPSKAKEVPITAMSESFTESESGWKETARQGARLDDEFAESPVLGRGEMGSMSPQPVGLLRRGSEVEEPVGGLLREREEEEARLGSLSPAVSEFRRSPTRALPAVEEVPEAEDEATKLSWPTPEMNRDSGFAAESPNPTRRRSNLFSDEEAQRDSGVHTGDWIEGMPRAMPRTPEPPHDKRSRHSPARRTRRSDARAGEEAAEDAEELRRAGRRREQQQGLAAPRRQAVESDAQDRSVSDGVAMAAHQQHQRQLDLQQGPSPRAEPRRSASNTSLSRHRTPEPLRLRPESPGITRATATPTPPLRRVDKRMSGDLRALRQQSSSSNLAGGSRSSTPTTAHAAAALGLGAAALGAAAARRRRLVLLGIKASQGQVAIVVVDVAPAAARRQ</sequence>